<keyword evidence="3 8" id="KW-0813">Transport</keyword>
<dbReference type="Proteomes" id="UP001357733">
    <property type="component" value="Unassembled WGS sequence"/>
</dbReference>
<gene>
    <name evidence="10" type="ORF">VLK81_07360</name>
</gene>
<comment type="function">
    <text evidence="8">Probably a riboflavin-binding protein that interacts with the energy-coupling factor (ECF) ABC-transporter complex.</text>
</comment>
<keyword evidence="6 9" id="KW-1133">Transmembrane helix</keyword>
<dbReference type="PANTHER" id="PTHR38438">
    <property type="entry name" value="RIBOFLAVIN TRANSPORTER RIBU"/>
    <property type="match status" value="1"/>
</dbReference>
<comment type="subcellular location">
    <subcellularLocation>
        <location evidence="1">Cell membrane</location>
        <topology evidence="1">Multi-pass membrane protein</topology>
    </subcellularLocation>
</comment>
<proteinExistence type="inferred from homology"/>
<protein>
    <recommendedName>
        <fullName evidence="8">Riboflavin transporter</fullName>
    </recommendedName>
</protein>
<keyword evidence="11" id="KW-1185">Reference proteome</keyword>
<feature type="transmembrane region" description="Helical" evidence="9">
    <location>
        <begin position="166"/>
        <end position="193"/>
    </location>
</feature>
<feature type="transmembrane region" description="Helical" evidence="9">
    <location>
        <begin position="114"/>
        <end position="137"/>
    </location>
</feature>
<accession>A0AAW9MY71</accession>
<keyword evidence="4 8" id="KW-1003">Cell membrane</keyword>
<comment type="similarity">
    <text evidence="2 8">Belongs to the prokaryotic riboflavin transporter (P-RFT) (TC 2.A.87) family.</text>
</comment>
<evidence type="ECO:0000256" key="2">
    <source>
        <dbReference type="ARBA" id="ARBA00005540"/>
    </source>
</evidence>
<evidence type="ECO:0000256" key="4">
    <source>
        <dbReference type="ARBA" id="ARBA00022475"/>
    </source>
</evidence>
<sequence>MEKVSKKEKVGLRELIIVSMFSVIAFLLMYVRMPVFFAPSFMDVDISEMPALIASFSFGPLLGFVVVLIKIVLKTLLQGTTTAYVGELSNLIVSSVFVVTAGLIYKKNKTLKSAIIALAVGVVSMSIVATLSNYFVIFPLYGRLMGIPLEAFAEPVKEFNPLVNSYLSLMLFAVVPFNLLKGLITSIFTFILYKKTNKIIRR</sequence>
<dbReference type="InterPro" id="IPR024529">
    <property type="entry name" value="ECF_trnsprt_substrate-spec"/>
</dbReference>
<dbReference type="Pfam" id="PF12822">
    <property type="entry name" value="ECF_trnsprt"/>
    <property type="match status" value="1"/>
</dbReference>
<evidence type="ECO:0000256" key="5">
    <source>
        <dbReference type="ARBA" id="ARBA00022692"/>
    </source>
</evidence>
<evidence type="ECO:0000256" key="6">
    <source>
        <dbReference type="ARBA" id="ARBA00022989"/>
    </source>
</evidence>
<dbReference type="Gene3D" id="1.10.1760.20">
    <property type="match status" value="1"/>
</dbReference>
<evidence type="ECO:0000256" key="7">
    <source>
        <dbReference type="ARBA" id="ARBA00023136"/>
    </source>
</evidence>
<feature type="transmembrane region" description="Helical" evidence="9">
    <location>
        <begin position="51"/>
        <end position="73"/>
    </location>
</feature>
<dbReference type="GO" id="GO:0005886">
    <property type="term" value="C:plasma membrane"/>
    <property type="evidence" value="ECO:0007669"/>
    <property type="project" value="UniProtKB-SubCell"/>
</dbReference>
<evidence type="ECO:0000256" key="8">
    <source>
        <dbReference type="PIRNR" id="PIRNR037778"/>
    </source>
</evidence>
<dbReference type="GO" id="GO:0032217">
    <property type="term" value="F:riboflavin transmembrane transporter activity"/>
    <property type="evidence" value="ECO:0007669"/>
    <property type="project" value="UniProtKB-UniRule"/>
</dbReference>
<dbReference type="PANTHER" id="PTHR38438:SF1">
    <property type="entry name" value="RIBOFLAVIN TRANSPORTER RIBU"/>
    <property type="match status" value="1"/>
</dbReference>
<evidence type="ECO:0000256" key="9">
    <source>
        <dbReference type="SAM" id="Phobius"/>
    </source>
</evidence>
<dbReference type="AlphaFoldDB" id="A0AAW9MY71"/>
<comment type="caution">
    <text evidence="10">The sequence shown here is derived from an EMBL/GenBank/DDBJ whole genome shotgun (WGS) entry which is preliminary data.</text>
</comment>
<name>A0AAW9MY71_9FIRM</name>
<reference evidence="10 11" key="1">
    <citation type="submission" date="2024-01" db="EMBL/GenBank/DDBJ databases">
        <title>Complete genome sequence of Citroniella saccharovorans strain M6.X9, isolated from human fecal sample.</title>
        <authorList>
            <person name="Cheng G."/>
            <person name="Westerholm M."/>
            <person name="Schnurer A."/>
        </authorList>
    </citation>
    <scope>NUCLEOTIDE SEQUENCE [LARGE SCALE GENOMIC DNA]</scope>
    <source>
        <strain evidence="10 11">DSM 29873</strain>
    </source>
</reference>
<evidence type="ECO:0000313" key="10">
    <source>
        <dbReference type="EMBL" id="MEB3429823.1"/>
    </source>
</evidence>
<evidence type="ECO:0000256" key="3">
    <source>
        <dbReference type="ARBA" id="ARBA00022448"/>
    </source>
</evidence>
<dbReference type="RefSeq" id="WP_324619981.1">
    <property type="nucleotide sequence ID" value="NZ_JAYKOT010000003.1"/>
</dbReference>
<feature type="transmembrane region" description="Helical" evidence="9">
    <location>
        <begin position="12"/>
        <end position="31"/>
    </location>
</feature>
<organism evidence="10 11">
    <name type="scientific">Citroniella saccharovorans</name>
    <dbReference type="NCBI Taxonomy" id="2053367"/>
    <lineage>
        <taxon>Bacteria</taxon>
        <taxon>Bacillati</taxon>
        <taxon>Bacillota</taxon>
        <taxon>Tissierellia</taxon>
        <taxon>Tissierellales</taxon>
        <taxon>Peptoniphilaceae</taxon>
        <taxon>Citroniella</taxon>
    </lineage>
</organism>
<keyword evidence="7 8" id="KW-0472">Membrane</keyword>
<evidence type="ECO:0000313" key="11">
    <source>
        <dbReference type="Proteomes" id="UP001357733"/>
    </source>
</evidence>
<dbReference type="InterPro" id="IPR025720">
    <property type="entry name" value="RibU"/>
</dbReference>
<dbReference type="EMBL" id="JAYKOT010000003">
    <property type="protein sequence ID" value="MEB3429823.1"/>
    <property type="molecule type" value="Genomic_DNA"/>
</dbReference>
<keyword evidence="5 9" id="KW-0812">Transmembrane</keyword>
<dbReference type="PIRSF" id="PIRSF037778">
    <property type="entry name" value="UCP037778_transp_RibU"/>
    <property type="match status" value="1"/>
</dbReference>
<evidence type="ECO:0000256" key="1">
    <source>
        <dbReference type="ARBA" id="ARBA00004651"/>
    </source>
</evidence>